<dbReference type="GO" id="GO:0004113">
    <property type="term" value="F:2',3'-cyclic-nucleotide 3'-phosphodiesterase activity"/>
    <property type="evidence" value="ECO:0007669"/>
    <property type="project" value="TreeGrafter"/>
</dbReference>
<dbReference type="PIRSF" id="PIRSF004789">
    <property type="entry name" value="DR1281"/>
    <property type="match status" value="1"/>
</dbReference>
<dbReference type="AlphaFoldDB" id="A0A1W1C8Q3"/>
<dbReference type="PANTHER" id="PTHR36303:SF1">
    <property type="entry name" value="2',3'-CYCLIC-NUCLEOTIDE 2'-PHOSPHODIESTERASE"/>
    <property type="match status" value="1"/>
</dbReference>
<dbReference type="InterPro" id="IPR029052">
    <property type="entry name" value="Metallo-depent_PP-like"/>
</dbReference>
<dbReference type="Gene3D" id="3.60.21.10">
    <property type="match status" value="1"/>
</dbReference>
<proteinExistence type="predicted"/>
<name>A0A1W1C8Q3_9ZZZZ</name>
<dbReference type="InterPro" id="IPR005235">
    <property type="entry name" value="YmdB-like"/>
</dbReference>
<evidence type="ECO:0000313" key="1">
    <source>
        <dbReference type="EMBL" id="SFV62071.1"/>
    </source>
</evidence>
<sequence>MTEYERDALKIGFIGDIVGKPGRLMIKRHLKRLQQEHFIDVTIANYENASHGFGLTQKNCEELLGYGIDIMTGGNHSFDKKEILNLFDEYPLIRPVNYPADTPGKGLFRTIQAGHEIAVINLMGHYTMPMVDNPFTMIKAVVSTLKEEGVRHIVIDMHAEASSEKQALLHMLKEDVSAILGTHTHVGTDDLQVDEGCCYVTDVGLTGCRDGVIGMASAVPVKRFLTGIGGHFDVPDTCKALFQMIVFELDGNGRCIGAEKIKIYDEKPKIVTQAWQEP</sequence>
<dbReference type="EMBL" id="FPHL01000028">
    <property type="protein sequence ID" value="SFV62071.1"/>
    <property type="molecule type" value="Genomic_DNA"/>
</dbReference>
<protein>
    <submittedName>
        <fullName evidence="1">Phosphoesterase family protein</fullName>
    </submittedName>
</protein>
<dbReference type="Pfam" id="PF13277">
    <property type="entry name" value="YmdB"/>
    <property type="match status" value="1"/>
</dbReference>
<reference evidence="1" key="1">
    <citation type="submission" date="2016-10" db="EMBL/GenBank/DDBJ databases">
        <authorList>
            <person name="de Groot N.N."/>
        </authorList>
    </citation>
    <scope>NUCLEOTIDE SEQUENCE</scope>
</reference>
<dbReference type="PANTHER" id="PTHR36303">
    <property type="entry name" value="2',3'-CYCLIC-NUCLEOTIDE 2'-PHOSPHODIESTERASE"/>
    <property type="match status" value="1"/>
</dbReference>
<dbReference type="SUPFAM" id="SSF56300">
    <property type="entry name" value="Metallo-dependent phosphatases"/>
    <property type="match status" value="1"/>
</dbReference>
<accession>A0A1W1C8Q3</accession>
<gene>
    <name evidence="1" type="ORF">MNB_SV-10-205</name>
</gene>
<organism evidence="1">
    <name type="scientific">hydrothermal vent metagenome</name>
    <dbReference type="NCBI Taxonomy" id="652676"/>
    <lineage>
        <taxon>unclassified sequences</taxon>
        <taxon>metagenomes</taxon>
        <taxon>ecological metagenomes</taxon>
    </lineage>
</organism>